<feature type="binding site" evidence="8">
    <location>
        <position position="438"/>
    </location>
    <ligand>
        <name>L-serine</name>
        <dbReference type="ChEBI" id="CHEBI:33384"/>
    </ligand>
</feature>
<evidence type="ECO:0000256" key="8">
    <source>
        <dbReference type="PIRSR" id="PIRSR001529-1"/>
    </source>
</evidence>
<evidence type="ECO:0000256" key="7">
    <source>
        <dbReference type="ARBA" id="ARBA00034892"/>
    </source>
</evidence>
<evidence type="ECO:0000256" key="2">
    <source>
        <dbReference type="ARBA" id="ARBA00022598"/>
    </source>
</evidence>
<feature type="binding site" evidence="9">
    <location>
        <begin position="321"/>
        <end position="324"/>
    </location>
    <ligand>
        <name>ATP</name>
        <dbReference type="ChEBI" id="CHEBI:30616"/>
    </ligand>
</feature>
<dbReference type="Gene3D" id="1.10.287.40">
    <property type="entry name" value="Serine-tRNA synthetase, tRNA binding domain"/>
    <property type="match status" value="1"/>
</dbReference>
<evidence type="ECO:0000256" key="10">
    <source>
        <dbReference type="SAM" id="Coils"/>
    </source>
</evidence>
<organism evidence="12 13">
    <name type="scientific">Phanerochaete sordida</name>
    <dbReference type="NCBI Taxonomy" id="48140"/>
    <lineage>
        <taxon>Eukaryota</taxon>
        <taxon>Fungi</taxon>
        <taxon>Dikarya</taxon>
        <taxon>Basidiomycota</taxon>
        <taxon>Agaricomycotina</taxon>
        <taxon>Agaricomycetes</taxon>
        <taxon>Polyporales</taxon>
        <taxon>Phanerochaetaceae</taxon>
        <taxon>Phanerochaete</taxon>
    </lineage>
</organism>
<feature type="binding site" evidence="9">
    <location>
        <begin position="305"/>
        <end position="307"/>
    </location>
    <ligand>
        <name>ATP</name>
        <dbReference type="ChEBI" id="CHEBI:30616"/>
    </ligand>
</feature>
<dbReference type="SUPFAM" id="SSF55681">
    <property type="entry name" value="Class II aaRS and biotin synthetases"/>
    <property type="match status" value="1"/>
</dbReference>
<dbReference type="AlphaFoldDB" id="A0A9P3G3E4"/>
<evidence type="ECO:0000313" key="12">
    <source>
        <dbReference type="EMBL" id="GJE87533.1"/>
    </source>
</evidence>
<dbReference type="InterPro" id="IPR015866">
    <property type="entry name" value="Ser-tRNA-synth_1_N"/>
</dbReference>
<dbReference type="Pfam" id="PF02403">
    <property type="entry name" value="Seryl_tRNA_N"/>
    <property type="match status" value="1"/>
</dbReference>
<feature type="site" description="Important for serine binding" evidence="8">
    <location>
        <position position="440"/>
    </location>
</feature>
<dbReference type="InterPro" id="IPR042103">
    <property type="entry name" value="SerRS_1_N_sf"/>
</dbReference>
<dbReference type="Gene3D" id="3.30.930.10">
    <property type="entry name" value="Bira Bifunctional Protein, Domain 2"/>
    <property type="match status" value="1"/>
</dbReference>
<gene>
    <name evidence="12" type="ORF">PsYK624_036160</name>
</gene>
<dbReference type="EMBL" id="BPQB01000006">
    <property type="protein sequence ID" value="GJE87533.1"/>
    <property type="molecule type" value="Genomic_DNA"/>
</dbReference>
<feature type="binding site" evidence="8">
    <location>
        <position position="305"/>
    </location>
    <ligand>
        <name>L-serine</name>
        <dbReference type="ChEBI" id="CHEBI:33384"/>
    </ligand>
</feature>
<feature type="coiled-coil region" evidence="10">
    <location>
        <begin position="65"/>
        <end position="136"/>
    </location>
</feature>
<dbReference type="PROSITE" id="PS50862">
    <property type="entry name" value="AA_TRNA_LIGASE_II"/>
    <property type="match status" value="1"/>
</dbReference>
<evidence type="ECO:0000256" key="3">
    <source>
        <dbReference type="ARBA" id="ARBA00022741"/>
    </source>
</evidence>
<accession>A0A9P3G3E4</accession>
<dbReference type="InterPro" id="IPR002314">
    <property type="entry name" value="aa-tRNA-synt_IIb"/>
</dbReference>
<dbReference type="EC" id="6.1.1.11" evidence="1"/>
<evidence type="ECO:0000313" key="13">
    <source>
        <dbReference type="Proteomes" id="UP000703269"/>
    </source>
</evidence>
<dbReference type="PRINTS" id="PR00981">
    <property type="entry name" value="TRNASYNTHSER"/>
</dbReference>
<dbReference type="SUPFAM" id="SSF46589">
    <property type="entry name" value="tRNA-binding arm"/>
    <property type="match status" value="1"/>
</dbReference>
<proteinExistence type="predicted"/>
<dbReference type="InterPro" id="IPR002317">
    <property type="entry name" value="Ser-tRNA-ligase_type_1"/>
</dbReference>
<evidence type="ECO:0000256" key="4">
    <source>
        <dbReference type="ARBA" id="ARBA00022840"/>
    </source>
</evidence>
<evidence type="ECO:0000256" key="9">
    <source>
        <dbReference type="PIRSR" id="PIRSR001529-2"/>
    </source>
</evidence>
<evidence type="ECO:0000259" key="11">
    <source>
        <dbReference type="PROSITE" id="PS50862"/>
    </source>
</evidence>
<keyword evidence="3" id="KW-0547">Nucleotide-binding</keyword>
<keyword evidence="2" id="KW-0436">Ligase</keyword>
<keyword evidence="5" id="KW-0030">Aminoacyl-tRNA synthetase</keyword>
<dbReference type="OrthoDB" id="10264585at2759"/>
<feature type="domain" description="Aminoacyl-transfer RNA synthetases class-II family profile" evidence="11">
    <location>
        <begin position="171"/>
        <end position="475"/>
    </location>
</feature>
<protein>
    <recommendedName>
        <fullName evidence="1">serine--tRNA ligase</fullName>
        <ecNumber evidence="1">6.1.1.11</ecNumber>
    </recommendedName>
    <alternativeName>
        <fullName evidence="6">Seryl-tRNA synthetase</fullName>
    </alternativeName>
    <alternativeName>
        <fullName evidence="7">Seryl-tRNA(Ser) synthetase</fullName>
    </alternativeName>
</protein>
<dbReference type="Proteomes" id="UP000703269">
    <property type="component" value="Unassembled WGS sequence"/>
</dbReference>
<dbReference type="InterPro" id="IPR010978">
    <property type="entry name" value="tRNA-bd_arm"/>
</dbReference>
<feature type="binding site" evidence="9">
    <location>
        <begin position="392"/>
        <end position="395"/>
    </location>
    <ligand>
        <name>ATP</name>
        <dbReference type="ChEBI" id="CHEBI:30616"/>
    </ligand>
</feature>
<dbReference type="PANTHER" id="PTHR11778">
    <property type="entry name" value="SERYL-TRNA SYNTHETASE"/>
    <property type="match status" value="1"/>
</dbReference>
<keyword evidence="10" id="KW-0175">Coiled coil</keyword>
<name>A0A9P3G3E4_9APHY</name>
<comment type="caution">
    <text evidence="12">The sequence shown here is derived from an EMBL/GenBank/DDBJ whole genome shotgun (WGS) entry which is preliminary data.</text>
</comment>
<keyword evidence="4 9" id="KW-0067">ATP-binding</keyword>
<dbReference type="GO" id="GO:0006434">
    <property type="term" value="P:seryl-tRNA aminoacylation"/>
    <property type="evidence" value="ECO:0007669"/>
    <property type="project" value="InterPro"/>
</dbReference>
<dbReference type="GO" id="GO:0005524">
    <property type="term" value="F:ATP binding"/>
    <property type="evidence" value="ECO:0007669"/>
    <property type="project" value="UniProtKB-KW"/>
</dbReference>
<evidence type="ECO:0000256" key="6">
    <source>
        <dbReference type="ARBA" id="ARBA00031113"/>
    </source>
</evidence>
<dbReference type="GO" id="GO:0004828">
    <property type="term" value="F:serine-tRNA ligase activity"/>
    <property type="evidence" value="ECO:0007669"/>
    <property type="project" value="UniProtKB-EC"/>
</dbReference>
<dbReference type="PIRSF" id="PIRSF001529">
    <property type="entry name" value="Ser-tRNA-synth_IIa"/>
    <property type="match status" value="1"/>
</dbReference>
<keyword evidence="13" id="KW-1185">Reference proteome</keyword>
<sequence length="489" mass="53894">MLARPWARPLARTLRGIGARCYWTQISDLPAPVLNYKAIAQDAEAHARNFDIRKSLVPEDAVQSIVSLRARRVELKRQSEEAARQRKKVTDQIKKNPGDPEVKKAALEGKVLKERLVEVTAQLEDVENRLLSLALRLPNDTHPDVPVGPESAAKLLSEHGPPLTEASPQRDHVTIANALKLLDLDSGRLVTGSSWYYLVNEGALLEMALTNYAMSLAVKRGFTPVMTPDVIRADAAQRCGFQPRDPDGASQMYHIAPDNEVGTSGHADLILAGTAEIPLAGMFAGQTFKPKELPRKVVGLGHAFRAEAGAGGADTRGLYRVHQFTKLELFAVTPADESEATMEEFRSLQTEIFEGLGLTFRVLDMPTEELGASAYRKYDMEAWMPGRGKWGEISSTSNCTDYQSRRLHIRYQTNEHGLHPETKKPWTVTTSHFAHTLNGTAVAVPRLIVALLENGAVLNDAGEAVALNLPKALLPFWVNGLDRGIIRWI</sequence>
<dbReference type="Pfam" id="PF00587">
    <property type="entry name" value="tRNA-synt_2b"/>
    <property type="match status" value="1"/>
</dbReference>
<dbReference type="InterPro" id="IPR045864">
    <property type="entry name" value="aa-tRNA-synth_II/BPL/LPL"/>
</dbReference>
<dbReference type="InterPro" id="IPR006195">
    <property type="entry name" value="aa-tRNA-synth_II"/>
</dbReference>
<evidence type="ECO:0000256" key="5">
    <source>
        <dbReference type="ARBA" id="ARBA00023146"/>
    </source>
</evidence>
<evidence type="ECO:0000256" key="1">
    <source>
        <dbReference type="ARBA" id="ARBA00012840"/>
    </source>
</evidence>
<reference evidence="12 13" key="1">
    <citation type="submission" date="2021-08" db="EMBL/GenBank/DDBJ databases">
        <title>Draft Genome Sequence of Phanerochaete sordida strain YK-624.</title>
        <authorList>
            <person name="Mori T."/>
            <person name="Dohra H."/>
            <person name="Suzuki T."/>
            <person name="Kawagishi H."/>
            <person name="Hirai H."/>
        </authorList>
    </citation>
    <scope>NUCLEOTIDE SEQUENCE [LARGE SCALE GENOMIC DNA]</scope>
    <source>
        <strain evidence="12 13">YK-624</strain>
    </source>
</reference>
<dbReference type="NCBIfam" id="TIGR00414">
    <property type="entry name" value="serS"/>
    <property type="match status" value="1"/>
</dbReference>
<feature type="binding site" evidence="8">
    <location>
        <position position="328"/>
    </location>
    <ligand>
        <name>L-serine</name>
        <dbReference type="ChEBI" id="CHEBI:33384"/>
    </ligand>
</feature>
<feature type="binding site" evidence="8">
    <location>
        <position position="274"/>
    </location>
    <ligand>
        <name>L-serine</name>
        <dbReference type="ChEBI" id="CHEBI:33384"/>
    </ligand>
</feature>